<keyword evidence="3" id="KW-1003">Cell membrane</keyword>
<feature type="transmembrane region" description="Helical" evidence="7">
    <location>
        <begin position="124"/>
        <end position="142"/>
    </location>
</feature>
<organism evidence="9 10">
    <name type="scientific">Paenibacillus validus</name>
    <dbReference type="NCBI Taxonomy" id="44253"/>
    <lineage>
        <taxon>Bacteria</taxon>
        <taxon>Bacillati</taxon>
        <taxon>Bacillota</taxon>
        <taxon>Bacilli</taxon>
        <taxon>Bacillales</taxon>
        <taxon>Paenibacillaceae</taxon>
        <taxon>Paenibacillus</taxon>
    </lineage>
</organism>
<proteinExistence type="inferred from homology"/>
<comment type="similarity">
    <text evidence="2">Belongs to the MgtC/SapB family.</text>
</comment>
<dbReference type="GO" id="GO:0005886">
    <property type="term" value="C:plasma membrane"/>
    <property type="evidence" value="ECO:0007669"/>
    <property type="project" value="UniProtKB-SubCell"/>
</dbReference>
<dbReference type="Pfam" id="PF02308">
    <property type="entry name" value="MgtC"/>
    <property type="match status" value="1"/>
</dbReference>
<reference evidence="9 10" key="1">
    <citation type="submission" date="2019-11" db="EMBL/GenBank/DDBJ databases">
        <title>Draft genome sequences of five Paenibacillus species of dairy origin.</title>
        <authorList>
            <person name="Olajide A.M."/>
            <person name="Chen S."/>
            <person name="Lapointe G."/>
        </authorList>
    </citation>
    <scope>NUCLEOTIDE SEQUENCE [LARGE SCALE GENOMIC DNA]</scope>
    <source>
        <strain evidence="9 10">2CS3</strain>
    </source>
</reference>
<dbReference type="AlphaFoldDB" id="A0A7X2ZCI6"/>
<feature type="transmembrane region" description="Helical" evidence="7">
    <location>
        <begin position="43"/>
        <end position="63"/>
    </location>
</feature>
<evidence type="ECO:0000256" key="3">
    <source>
        <dbReference type="ARBA" id="ARBA00022475"/>
    </source>
</evidence>
<evidence type="ECO:0000256" key="5">
    <source>
        <dbReference type="ARBA" id="ARBA00022989"/>
    </source>
</evidence>
<feature type="transmembrane region" description="Helical" evidence="7">
    <location>
        <begin position="75"/>
        <end position="94"/>
    </location>
</feature>
<feature type="domain" description="MgtC/SapB/SrpB/YhiD N-terminal" evidence="8">
    <location>
        <begin position="18"/>
        <end position="147"/>
    </location>
</feature>
<name>A0A7X2ZCI6_9BACL</name>
<dbReference type="EMBL" id="WNZX01000014">
    <property type="protein sequence ID" value="MUG72347.1"/>
    <property type="molecule type" value="Genomic_DNA"/>
</dbReference>
<comment type="subcellular location">
    <subcellularLocation>
        <location evidence="1">Cell membrane</location>
        <topology evidence="1">Multi-pass membrane protein</topology>
    </subcellularLocation>
</comment>
<evidence type="ECO:0000256" key="6">
    <source>
        <dbReference type="ARBA" id="ARBA00023136"/>
    </source>
</evidence>
<dbReference type="InterPro" id="IPR049177">
    <property type="entry name" value="MgtC_SapB_SrpB_YhiD_N"/>
</dbReference>
<evidence type="ECO:0000256" key="7">
    <source>
        <dbReference type="SAM" id="Phobius"/>
    </source>
</evidence>
<keyword evidence="5 7" id="KW-1133">Transmembrane helix</keyword>
<gene>
    <name evidence="9" type="ORF">GNP93_16875</name>
</gene>
<dbReference type="RefSeq" id="WP_127610653.1">
    <property type="nucleotide sequence ID" value="NZ_JARTHJ010000080.1"/>
</dbReference>
<feature type="transmembrane region" description="Helical" evidence="7">
    <location>
        <begin position="14"/>
        <end position="31"/>
    </location>
</feature>
<accession>A0A7X2ZCI6</accession>
<dbReference type="PANTHER" id="PTHR33778:SF1">
    <property type="entry name" value="MAGNESIUM TRANSPORTER YHID-RELATED"/>
    <property type="match status" value="1"/>
</dbReference>
<evidence type="ECO:0000313" key="9">
    <source>
        <dbReference type="EMBL" id="MUG72347.1"/>
    </source>
</evidence>
<dbReference type="Proteomes" id="UP000450917">
    <property type="component" value="Unassembled WGS sequence"/>
</dbReference>
<keyword evidence="4 7" id="KW-0812">Transmembrane</keyword>
<dbReference type="PANTHER" id="PTHR33778">
    <property type="entry name" value="PROTEIN MGTC"/>
    <property type="match status" value="1"/>
</dbReference>
<sequence>MVENSVWSIDFWDLVLRLIAAVVLGGLIGLEREVSNHAAGFRTHILVCIGAALIMLLSIYGFSDFVNEINVRIDPSRLAAQVISGIGFLGAGTILRNGLSISGLTTAASLWVTAGIGLSAGAGFYKGALVATFLVLVCLFLLNKTEKLFSAKHKNLLQITIEDNSTLTGKIISELEAMGIQIKKVYFSEDESVGEGFKTVHCSVNGMDEAALQEYASQIMKWTGVIKIESTMDGQRIKLVGAKITVGG</sequence>
<evidence type="ECO:0000256" key="2">
    <source>
        <dbReference type="ARBA" id="ARBA00009298"/>
    </source>
</evidence>
<dbReference type="PRINTS" id="PR01837">
    <property type="entry name" value="MGTCSAPBPROT"/>
</dbReference>
<evidence type="ECO:0000256" key="1">
    <source>
        <dbReference type="ARBA" id="ARBA00004651"/>
    </source>
</evidence>
<comment type="caution">
    <text evidence="9">The sequence shown here is derived from an EMBL/GenBank/DDBJ whole genome shotgun (WGS) entry which is preliminary data.</text>
</comment>
<protein>
    <submittedName>
        <fullName evidence="9">Magnesium transporter MgtC</fullName>
    </submittedName>
</protein>
<keyword evidence="6 7" id="KW-0472">Membrane</keyword>
<keyword evidence="10" id="KW-1185">Reference proteome</keyword>
<evidence type="ECO:0000259" key="8">
    <source>
        <dbReference type="Pfam" id="PF02308"/>
    </source>
</evidence>
<dbReference type="InterPro" id="IPR003416">
    <property type="entry name" value="MgtC/SapB/SrpB/YhiD_fam"/>
</dbReference>
<evidence type="ECO:0000313" key="10">
    <source>
        <dbReference type="Proteomes" id="UP000450917"/>
    </source>
</evidence>
<evidence type="ECO:0000256" key="4">
    <source>
        <dbReference type="ARBA" id="ARBA00022692"/>
    </source>
</evidence>